<protein>
    <submittedName>
        <fullName evidence="2">2-hydroxymuconate semialdehyde hydrolase</fullName>
    </submittedName>
</protein>
<dbReference type="STRING" id="1287727.SAMN05443999_1263"/>
<reference evidence="2 3" key="1">
    <citation type="submission" date="2016-10" db="EMBL/GenBank/DDBJ databases">
        <authorList>
            <person name="de Groot N.N."/>
        </authorList>
    </citation>
    <scope>NUCLEOTIDE SEQUENCE [LARGE SCALE GENOMIC DNA]</scope>
    <source>
        <strain evidence="2 3">DSM 100674</strain>
    </source>
</reference>
<dbReference type="InterPro" id="IPR029058">
    <property type="entry name" value="AB_hydrolase_fold"/>
</dbReference>
<keyword evidence="2" id="KW-0378">Hydrolase</keyword>
<dbReference type="PRINTS" id="PR00412">
    <property type="entry name" value="EPOXHYDRLASE"/>
</dbReference>
<dbReference type="AlphaFoldDB" id="A0A1H7XXV7"/>
<dbReference type="PRINTS" id="PR00111">
    <property type="entry name" value="ABHYDROLASE"/>
</dbReference>
<dbReference type="InterPro" id="IPR000073">
    <property type="entry name" value="AB_hydrolase_1"/>
</dbReference>
<evidence type="ECO:0000259" key="1">
    <source>
        <dbReference type="Pfam" id="PF00561"/>
    </source>
</evidence>
<dbReference type="InterPro" id="IPR000639">
    <property type="entry name" value="Epox_hydrolase-like"/>
</dbReference>
<name>A0A1H7XXV7_9RHOB</name>
<dbReference type="PANTHER" id="PTHR43798:SF33">
    <property type="entry name" value="HYDROLASE, PUTATIVE (AFU_ORTHOLOGUE AFUA_2G14860)-RELATED"/>
    <property type="match status" value="1"/>
</dbReference>
<organism evidence="2 3">
    <name type="scientific">Roseovarius azorensis</name>
    <dbReference type="NCBI Taxonomy" id="1287727"/>
    <lineage>
        <taxon>Bacteria</taxon>
        <taxon>Pseudomonadati</taxon>
        <taxon>Pseudomonadota</taxon>
        <taxon>Alphaproteobacteria</taxon>
        <taxon>Rhodobacterales</taxon>
        <taxon>Roseobacteraceae</taxon>
        <taxon>Roseovarius</taxon>
    </lineage>
</organism>
<evidence type="ECO:0000313" key="3">
    <source>
        <dbReference type="Proteomes" id="UP000199582"/>
    </source>
</evidence>
<dbReference type="SUPFAM" id="SSF53474">
    <property type="entry name" value="alpha/beta-Hydrolases"/>
    <property type="match status" value="1"/>
</dbReference>
<dbReference type="GO" id="GO:0016787">
    <property type="term" value="F:hydrolase activity"/>
    <property type="evidence" value="ECO:0007669"/>
    <property type="project" value="UniProtKB-KW"/>
</dbReference>
<dbReference type="Gene3D" id="3.40.50.1820">
    <property type="entry name" value="alpha/beta hydrolase"/>
    <property type="match status" value="1"/>
</dbReference>
<dbReference type="InterPro" id="IPR050266">
    <property type="entry name" value="AB_hydrolase_sf"/>
</dbReference>
<proteinExistence type="predicted"/>
<dbReference type="Pfam" id="PF00561">
    <property type="entry name" value="Abhydrolase_1"/>
    <property type="match status" value="1"/>
</dbReference>
<dbReference type="EMBL" id="FOAG01000026">
    <property type="protein sequence ID" value="SEM38786.1"/>
    <property type="molecule type" value="Genomic_DNA"/>
</dbReference>
<sequence>MEVHAEFLEAGGITTRYLVAGEGRPVVLLHGSSLGIDAQVTWMCTLPVLAQRFRVYAPDMIGFGGTPPAPDGRHVQRMERCFYVRAFLQALGLERCAMVGHSEGAFVATRLAIETPGLVEALVIVTSGATAPRLGGEADADWSAAAAAVYDVAGSCTTEDDFIATIAPLSTTNPPDYLDVMRRNYRAARNSGQFERLTEASFKGDYKSYTRLQEEMLVPSLSEITARTLLIWAGADATVPVARGVALLDLLSSADMHVLGRAAHMVMIDRPRAFNRLLMDFLDGENAQ</sequence>
<dbReference type="PANTHER" id="PTHR43798">
    <property type="entry name" value="MONOACYLGLYCEROL LIPASE"/>
    <property type="match status" value="1"/>
</dbReference>
<feature type="domain" description="AB hydrolase-1" evidence="1">
    <location>
        <begin position="25"/>
        <end position="271"/>
    </location>
</feature>
<keyword evidence="3" id="KW-1185">Reference proteome</keyword>
<dbReference type="RefSeq" id="WP_175544835.1">
    <property type="nucleotide sequence ID" value="NZ_FOAG01000026.1"/>
</dbReference>
<accession>A0A1H7XXV7</accession>
<dbReference type="Proteomes" id="UP000199582">
    <property type="component" value="Unassembled WGS sequence"/>
</dbReference>
<dbReference type="GO" id="GO:0016020">
    <property type="term" value="C:membrane"/>
    <property type="evidence" value="ECO:0007669"/>
    <property type="project" value="TreeGrafter"/>
</dbReference>
<gene>
    <name evidence="2" type="ORF">SAMN05443999_1263</name>
</gene>
<evidence type="ECO:0000313" key="2">
    <source>
        <dbReference type="EMBL" id="SEM38786.1"/>
    </source>
</evidence>